<evidence type="ECO:0000313" key="11">
    <source>
        <dbReference type="EMBL" id="QDL94201.1"/>
    </source>
</evidence>
<keyword evidence="3 9" id="KW-0813">Transport</keyword>
<dbReference type="InterPro" id="IPR000644">
    <property type="entry name" value="CBS_dom"/>
</dbReference>
<dbReference type="KEGG" id="ppru:FDP22_20320"/>
<organism evidence="11 12">
    <name type="scientific">Paroceanicella profunda</name>
    <dbReference type="NCBI Taxonomy" id="2579971"/>
    <lineage>
        <taxon>Bacteria</taxon>
        <taxon>Pseudomonadati</taxon>
        <taxon>Pseudomonadota</taxon>
        <taxon>Alphaproteobacteria</taxon>
        <taxon>Rhodobacterales</taxon>
        <taxon>Paracoccaceae</taxon>
        <taxon>Paroceanicella</taxon>
    </lineage>
</organism>
<evidence type="ECO:0000256" key="7">
    <source>
        <dbReference type="ARBA" id="ARBA00023136"/>
    </source>
</evidence>
<comment type="function">
    <text evidence="9">Acts as a magnesium transporter.</text>
</comment>
<dbReference type="PANTHER" id="PTHR43773:SF1">
    <property type="entry name" value="MAGNESIUM TRANSPORTER MGTE"/>
    <property type="match status" value="1"/>
</dbReference>
<feature type="transmembrane region" description="Helical" evidence="9">
    <location>
        <begin position="371"/>
        <end position="394"/>
    </location>
</feature>
<dbReference type="SMART" id="SM00924">
    <property type="entry name" value="MgtE_N"/>
    <property type="match status" value="1"/>
</dbReference>
<keyword evidence="12" id="KW-1185">Reference proteome</keyword>
<dbReference type="Proteomes" id="UP000305888">
    <property type="component" value="Plasmid pD4M1A"/>
</dbReference>
<dbReference type="Pfam" id="PF03448">
    <property type="entry name" value="MgtE_N"/>
    <property type="match status" value="1"/>
</dbReference>
<dbReference type="GO" id="GO:0005886">
    <property type="term" value="C:plasma membrane"/>
    <property type="evidence" value="ECO:0007669"/>
    <property type="project" value="UniProtKB-SubCell"/>
</dbReference>
<evidence type="ECO:0000256" key="9">
    <source>
        <dbReference type="RuleBase" id="RU362011"/>
    </source>
</evidence>
<protein>
    <recommendedName>
        <fullName evidence="9">Magnesium transporter MgtE</fullName>
    </recommendedName>
</protein>
<feature type="transmembrane region" description="Helical" evidence="9">
    <location>
        <begin position="436"/>
        <end position="459"/>
    </location>
</feature>
<dbReference type="Gene3D" id="3.10.580.10">
    <property type="entry name" value="CBS-domain"/>
    <property type="match status" value="1"/>
</dbReference>
<name>A0A5B8FIU5_9RHOB</name>
<dbReference type="InterPro" id="IPR046342">
    <property type="entry name" value="CBS_dom_sf"/>
</dbReference>
<comment type="subcellular location">
    <subcellularLocation>
        <location evidence="9">Cell membrane</location>
        <topology evidence="9">Multi-pass membrane protein</topology>
    </subcellularLocation>
    <subcellularLocation>
        <location evidence="1">Membrane</location>
        <topology evidence="1">Multi-pass membrane protein</topology>
    </subcellularLocation>
</comment>
<keyword evidence="6 9" id="KW-1133">Transmembrane helix</keyword>
<evidence type="ECO:0000256" key="3">
    <source>
        <dbReference type="ARBA" id="ARBA00022448"/>
    </source>
</evidence>
<evidence type="ECO:0000256" key="6">
    <source>
        <dbReference type="ARBA" id="ARBA00022989"/>
    </source>
</evidence>
<evidence type="ECO:0000256" key="8">
    <source>
        <dbReference type="PROSITE-ProRule" id="PRU00703"/>
    </source>
</evidence>
<keyword evidence="9" id="KW-1003">Cell membrane</keyword>
<feature type="transmembrane region" description="Helical" evidence="9">
    <location>
        <begin position="297"/>
        <end position="317"/>
    </location>
</feature>
<feature type="domain" description="CBS" evidence="10">
    <location>
        <begin position="152"/>
        <end position="214"/>
    </location>
</feature>
<dbReference type="SUPFAM" id="SSF54631">
    <property type="entry name" value="CBS-domain pair"/>
    <property type="match status" value="1"/>
</dbReference>
<evidence type="ECO:0000256" key="2">
    <source>
        <dbReference type="ARBA" id="ARBA00009749"/>
    </source>
</evidence>
<dbReference type="InterPro" id="IPR006667">
    <property type="entry name" value="SLC41_membr_dom"/>
</dbReference>
<dbReference type="SUPFAM" id="SSF161093">
    <property type="entry name" value="MgtE membrane domain-like"/>
    <property type="match status" value="1"/>
</dbReference>
<keyword evidence="8" id="KW-0129">CBS domain</keyword>
<dbReference type="AlphaFoldDB" id="A0A5B8FIU5"/>
<dbReference type="PROSITE" id="PS51371">
    <property type="entry name" value="CBS"/>
    <property type="match status" value="2"/>
</dbReference>
<dbReference type="Pfam" id="PF01769">
    <property type="entry name" value="MgtE"/>
    <property type="match status" value="1"/>
</dbReference>
<keyword evidence="4 9" id="KW-0812">Transmembrane</keyword>
<comment type="similarity">
    <text evidence="2 9">Belongs to the SLC41A transporter family.</text>
</comment>
<comment type="caution">
    <text evidence="9">Lacks conserved residue(s) required for the propagation of feature annotation.</text>
</comment>
<dbReference type="EMBL" id="CP040819">
    <property type="protein sequence ID" value="QDL94201.1"/>
    <property type="molecule type" value="Genomic_DNA"/>
</dbReference>
<evidence type="ECO:0000256" key="4">
    <source>
        <dbReference type="ARBA" id="ARBA00022692"/>
    </source>
</evidence>
<dbReference type="Pfam" id="PF00571">
    <property type="entry name" value="CBS"/>
    <property type="match status" value="2"/>
</dbReference>
<dbReference type="InterPro" id="IPR036739">
    <property type="entry name" value="SLC41_membr_dom_sf"/>
</dbReference>
<reference evidence="11 12" key="1">
    <citation type="submission" date="2019-06" db="EMBL/GenBank/DDBJ databases">
        <title>Genome sequence of Rhodobacteraceae bacterium D4M1.</title>
        <authorList>
            <person name="Cao J."/>
        </authorList>
    </citation>
    <scope>NUCLEOTIDE SEQUENCE [LARGE SCALE GENOMIC DNA]</scope>
    <source>
        <strain evidence="11 12">D4M1</strain>
        <plasmid evidence="12">pd4m1a</plasmid>
    </source>
</reference>
<dbReference type="Gene3D" id="1.25.60.10">
    <property type="entry name" value="MgtE N-terminal domain-like"/>
    <property type="match status" value="1"/>
</dbReference>
<keyword evidence="5 9" id="KW-0460">Magnesium</keyword>
<dbReference type="GO" id="GO:0015095">
    <property type="term" value="F:magnesium ion transmembrane transporter activity"/>
    <property type="evidence" value="ECO:0007669"/>
    <property type="project" value="UniProtKB-UniRule"/>
</dbReference>
<dbReference type="Gene3D" id="1.10.357.20">
    <property type="entry name" value="SLC41 divalent cation transporters, integral membrane domain"/>
    <property type="match status" value="1"/>
</dbReference>
<dbReference type="InterPro" id="IPR006669">
    <property type="entry name" value="MgtE_transporter"/>
</dbReference>
<feature type="domain" description="CBS" evidence="10">
    <location>
        <begin position="216"/>
        <end position="272"/>
    </location>
</feature>
<evidence type="ECO:0000256" key="5">
    <source>
        <dbReference type="ARBA" id="ARBA00022842"/>
    </source>
</evidence>
<keyword evidence="9" id="KW-0479">Metal-binding</keyword>
<feature type="transmembrane region" description="Helical" evidence="9">
    <location>
        <begin position="400"/>
        <end position="424"/>
    </location>
</feature>
<dbReference type="InterPro" id="IPR006668">
    <property type="entry name" value="Mg_transptr_MgtE_intracell_dom"/>
</dbReference>
<dbReference type="SUPFAM" id="SSF158791">
    <property type="entry name" value="MgtE N-terminal domain-like"/>
    <property type="match status" value="1"/>
</dbReference>
<dbReference type="PANTHER" id="PTHR43773">
    <property type="entry name" value="MAGNESIUM TRANSPORTER MGTE"/>
    <property type="match status" value="1"/>
</dbReference>
<dbReference type="CDD" id="cd04606">
    <property type="entry name" value="CBS_pair_Mg_transporter"/>
    <property type="match status" value="1"/>
</dbReference>
<dbReference type="GO" id="GO:0046872">
    <property type="term" value="F:metal ion binding"/>
    <property type="evidence" value="ECO:0007669"/>
    <property type="project" value="UniProtKB-KW"/>
</dbReference>
<keyword evidence="11" id="KW-0614">Plasmid</keyword>
<geneLocation type="plasmid" evidence="12">
    <name>pd4m1a</name>
</geneLocation>
<comment type="subunit">
    <text evidence="9">Homodimer.</text>
</comment>
<dbReference type="RefSeq" id="WP_138578098.1">
    <property type="nucleotide sequence ID" value="NZ_CP040819.1"/>
</dbReference>
<evidence type="ECO:0000259" key="10">
    <source>
        <dbReference type="PROSITE" id="PS51371"/>
    </source>
</evidence>
<accession>A0A5B8FIU5</accession>
<evidence type="ECO:0000256" key="1">
    <source>
        <dbReference type="ARBA" id="ARBA00004141"/>
    </source>
</evidence>
<keyword evidence="7 9" id="KW-0472">Membrane</keyword>
<sequence>MTEAAEPAVEPAEDAYALDAAVVDAILAAVEVGARERLVALLNPLHDADIADLLEQIDQPLRARLIALWGADIAPYAITELRSGVRDLVVPLLSPEQLARVAEELETDDMVYLVEDLAETDQEKVLDALDDADRMAVERSLTYPEYSAGRLMQRELVSAPEHWTVGEIIDYMRASDDLPDEFYDVIIVDPRHRPVGMVALSKIMANRRETRLDTLMNEDFRIIPADQAQEDVAYAFNQYHLITGPVVDAQGRLVGVITIDDAMEVLEDEAEEDMKLLAGVGDEEIADRVWETARARFPWLAVNICTALIASAVIALFSGTIEAIVALAVLMPIVTSMGGNAGTQSLTVAVRGLATRDITSKNMWRVVRREVIVGVLNGAVFGMLIGAVGFIWFGTPMLGVVLWLAMLLNMLVAGLVGILIPIGLDRAGADPALASGVFVTMSTDVIGFLAFLGLASVMLL</sequence>
<dbReference type="NCBIfam" id="TIGR00400">
    <property type="entry name" value="mgtE"/>
    <property type="match status" value="1"/>
</dbReference>
<dbReference type="SMART" id="SM00116">
    <property type="entry name" value="CBS"/>
    <property type="match status" value="2"/>
</dbReference>
<dbReference type="InterPro" id="IPR038076">
    <property type="entry name" value="MgtE_N_sf"/>
</dbReference>
<gene>
    <name evidence="11" type="primary">mgtE</name>
    <name evidence="11" type="ORF">FDP22_20320</name>
</gene>
<dbReference type="OrthoDB" id="9790355at2"/>
<evidence type="ECO:0000313" key="12">
    <source>
        <dbReference type="Proteomes" id="UP000305888"/>
    </source>
</evidence>
<proteinExistence type="inferred from homology"/>